<organism evidence="2 3">
    <name type="scientific">Paxillus involutus ATCC 200175</name>
    <dbReference type="NCBI Taxonomy" id="664439"/>
    <lineage>
        <taxon>Eukaryota</taxon>
        <taxon>Fungi</taxon>
        <taxon>Dikarya</taxon>
        <taxon>Basidiomycota</taxon>
        <taxon>Agaricomycotina</taxon>
        <taxon>Agaricomycetes</taxon>
        <taxon>Agaricomycetidae</taxon>
        <taxon>Boletales</taxon>
        <taxon>Paxilineae</taxon>
        <taxon>Paxillaceae</taxon>
        <taxon>Paxillus</taxon>
    </lineage>
</organism>
<evidence type="ECO:0000313" key="3">
    <source>
        <dbReference type="Proteomes" id="UP000053647"/>
    </source>
</evidence>
<dbReference type="InterPro" id="IPR058913">
    <property type="entry name" value="Integrase_dom_put"/>
</dbReference>
<evidence type="ECO:0000259" key="1">
    <source>
        <dbReference type="Pfam" id="PF24764"/>
    </source>
</evidence>
<gene>
    <name evidence="2" type="ORF">PAXINDRAFT_92321</name>
</gene>
<feature type="domain" description="Integrase core" evidence="1">
    <location>
        <begin position="57"/>
        <end position="88"/>
    </location>
</feature>
<dbReference type="Proteomes" id="UP000053647">
    <property type="component" value="Unassembled WGS sequence"/>
</dbReference>
<keyword evidence="3" id="KW-1185">Reference proteome</keyword>
<accession>A0A0C9SMI6</accession>
<dbReference type="OrthoDB" id="2686689at2759"/>
<dbReference type="HOGENOM" id="CLU_177206_0_0_1"/>
<reference evidence="2 3" key="1">
    <citation type="submission" date="2014-06" db="EMBL/GenBank/DDBJ databases">
        <authorList>
            <consortium name="DOE Joint Genome Institute"/>
            <person name="Kuo A."/>
            <person name="Kohler A."/>
            <person name="Nagy L.G."/>
            <person name="Floudas D."/>
            <person name="Copeland A."/>
            <person name="Barry K.W."/>
            <person name="Cichocki N."/>
            <person name="Veneault-Fourrey C."/>
            <person name="LaButti K."/>
            <person name="Lindquist E.A."/>
            <person name="Lipzen A."/>
            <person name="Lundell T."/>
            <person name="Morin E."/>
            <person name="Murat C."/>
            <person name="Sun H."/>
            <person name="Tunlid A."/>
            <person name="Henrissat B."/>
            <person name="Grigoriev I.V."/>
            <person name="Hibbett D.S."/>
            <person name="Martin F."/>
            <person name="Nordberg H.P."/>
            <person name="Cantor M.N."/>
            <person name="Hua S.X."/>
        </authorList>
    </citation>
    <scope>NUCLEOTIDE SEQUENCE [LARGE SCALE GENOMIC DNA]</scope>
    <source>
        <strain evidence="2 3">ATCC 200175</strain>
    </source>
</reference>
<protein>
    <recommendedName>
        <fullName evidence="1">Integrase core domain-containing protein</fullName>
    </recommendedName>
</protein>
<dbReference type="AlphaFoldDB" id="A0A0C9SMI6"/>
<dbReference type="Pfam" id="PF24764">
    <property type="entry name" value="rva_4"/>
    <property type="match status" value="1"/>
</dbReference>
<evidence type="ECO:0000313" key="2">
    <source>
        <dbReference type="EMBL" id="KIJ06239.1"/>
    </source>
</evidence>
<sequence>MSLLVTAKPDSGFWYLMGYLRQQGLHVQERCVWKSLHRVDGLNGRLRKSHLIRRWKYTVKQSNSLWHLNGHHKLIRWGFIVHAIIDGYC</sequence>
<proteinExistence type="predicted"/>
<dbReference type="PANTHER" id="PTHR46791">
    <property type="entry name" value="EXPRESSED PROTEIN"/>
    <property type="match status" value="1"/>
</dbReference>
<dbReference type="EMBL" id="KN820432">
    <property type="protein sequence ID" value="KIJ06239.1"/>
    <property type="molecule type" value="Genomic_DNA"/>
</dbReference>
<dbReference type="PANTHER" id="PTHR46791:SF5">
    <property type="entry name" value="CLR5 DOMAIN-CONTAINING PROTEIN-RELATED"/>
    <property type="match status" value="1"/>
</dbReference>
<name>A0A0C9SMI6_PAXIN</name>
<reference evidence="3" key="2">
    <citation type="submission" date="2015-01" db="EMBL/GenBank/DDBJ databases">
        <title>Evolutionary Origins and Diversification of the Mycorrhizal Mutualists.</title>
        <authorList>
            <consortium name="DOE Joint Genome Institute"/>
            <consortium name="Mycorrhizal Genomics Consortium"/>
            <person name="Kohler A."/>
            <person name="Kuo A."/>
            <person name="Nagy L.G."/>
            <person name="Floudas D."/>
            <person name="Copeland A."/>
            <person name="Barry K.W."/>
            <person name="Cichocki N."/>
            <person name="Veneault-Fourrey C."/>
            <person name="LaButti K."/>
            <person name="Lindquist E.A."/>
            <person name="Lipzen A."/>
            <person name="Lundell T."/>
            <person name="Morin E."/>
            <person name="Murat C."/>
            <person name="Riley R."/>
            <person name="Ohm R."/>
            <person name="Sun H."/>
            <person name="Tunlid A."/>
            <person name="Henrissat B."/>
            <person name="Grigoriev I.V."/>
            <person name="Hibbett D.S."/>
            <person name="Martin F."/>
        </authorList>
    </citation>
    <scope>NUCLEOTIDE SEQUENCE [LARGE SCALE GENOMIC DNA]</scope>
    <source>
        <strain evidence="3">ATCC 200175</strain>
    </source>
</reference>